<sequence length="62" mass="7516">MFTSQKSRLPFDNDHLFSNEYILHSSFFLKFIIFHRFHIHHGWTGSNKAFELIFSFIKTHTI</sequence>
<reference evidence="1 2" key="1">
    <citation type="submission" date="2018-11" db="EMBL/GenBank/DDBJ databases">
        <authorList>
            <consortium name="Pathogen Informatics"/>
        </authorList>
    </citation>
    <scope>NUCLEOTIDE SEQUENCE [LARGE SCALE GENOMIC DNA]</scope>
    <source>
        <strain evidence="1 2">MHpl1</strain>
    </source>
</reference>
<evidence type="ECO:0000313" key="2">
    <source>
        <dbReference type="Proteomes" id="UP000268014"/>
    </source>
</evidence>
<name>A0A3P8C362_HAEPC</name>
<accession>A0A3P8C362</accession>
<protein>
    <submittedName>
        <fullName evidence="1">Uncharacterized protein</fullName>
    </submittedName>
</protein>
<keyword evidence="2" id="KW-1185">Reference proteome</keyword>
<proteinExistence type="predicted"/>
<dbReference type="AlphaFoldDB" id="A0A3P8C362"/>
<dbReference type="Proteomes" id="UP000268014">
    <property type="component" value="Unassembled WGS sequence"/>
</dbReference>
<evidence type="ECO:0000313" key="1">
    <source>
        <dbReference type="EMBL" id="VDO82738.1"/>
    </source>
</evidence>
<gene>
    <name evidence="1" type="ORF">HPLM_LOCUS20289</name>
</gene>
<dbReference type="EMBL" id="UZAF01022050">
    <property type="protein sequence ID" value="VDO82738.1"/>
    <property type="molecule type" value="Genomic_DNA"/>
</dbReference>
<organism evidence="1 2">
    <name type="scientific">Haemonchus placei</name>
    <name type="common">Barber's pole worm</name>
    <dbReference type="NCBI Taxonomy" id="6290"/>
    <lineage>
        <taxon>Eukaryota</taxon>
        <taxon>Metazoa</taxon>
        <taxon>Ecdysozoa</taxon>
        <taxon>Nematoda</taxon>
        <taxon>Chromadorea</taxon>
        <taxon>Rhabditida</taxon>
        <taxon>Rhabditina</taxon>
        <taxon>Rhabditomorpha</taxon>
        <taxon>Strongyloidea</taxon>
        <taxon>Trichostrongylidae</taxon>
        <taxon>Haemonchus</taxon>
    </lineage>
</organism>